<sequence length="245" mass="26949">MSSLFKPLSLPGLEDTLAFGFPLADLVQSRIVTPTVTATTSDTETAPMCSWKGSNAMTTGSAFALAAGAVRAVAKFLVGDWMYSIYPANSDIANRPDLGKSSALVLYSAFWDIVKYEQPKHTYSHTCHSLSRLHRMLVHSRHTLYGMPTPYLYTRHRLVSCHTQYRIRSAASTFHLCSLTQADDELSLLSRWNIPDLDDNPSTQLHIVGDSYKCSLGSSSSNSEINDEGAKNLLRQKIIAAVLAC</sequence>
<dbReference type="AlphaFoldDB" id="A0A1E3Q818"/>
<name>A0A1E3Q818_LIPST</name>
<protein>
    <submittedName>
        <fullName evidence="1">Uncharacterized protein</fullName>
    </submittedName>
</protein>
<dbReference type="EMBL" id="KV454293">
    <property type="protein sequence ID" value="ODQ73806.1"/>
    <property type="molecule type" value="Genomic_DNA"/>
</dbReference>
<reference evidence="1 2" key="1">
    <citation type="journal article" date="2016" name="Proc. Natl. Acad. Sci. U.S.A.">
        <title>Comparative genomics of biotechnologically important yeasts.</title>
        <authorList>
            <person name="Riley R."/>
            <person name="Haridas S."/>
            <person name="Wolfe K.H."/>
            <person name="Lopes M.R."/>
            <person name="Hittinger C.T."/>
            <person name="Goeker M."/>
            <person name="Salamov A.A."/>
            <person name="Wisecaver J.H."/>
            <person name="Long T.M."/>
            <person name="Calvey C.H."/>
            <person name="Aerts A.L."/>
            <person name="Barry K.W."/>
            <person name="Choi C."/>
            <person name="Clum A."/>
            <person name="Coughlan A.Y."/>
            <person name="Deshpande S."/>
            <person name="Douglass A.P."/>
            <person name="Hanson S.J."/>
            <person name="Klenk H.-P."/>
            <person name="LaButti K.M."/>
            <person name="Lapidus A."/>
            <person name="Lindquist E.A."/>
            <person name="Lipzen A.M."/>
            <person name="Meier-Kolthoff J.P."/>
            <person name="Ohm R.A."/>
            <person name="Otillar R.P."/>
            <person name="Pangilinan J.L."/>
            <person name="Peng Y."/>
            <person name="Rokas A."/>
            <person name="Rosa C.A."/>
            <person name="Scheuner C."/>
            <person name="Sibirny A.A."/>
            <person name="Slot J.C."/>
            <person name="Stielow J.B."/>
            <person name="Sun H."/>
            <person name="Kurtzman C.P."/>
            <person name="Blackwell M."/>
            <person name="Grigoriev I.V."/>
            <person name="Jeffries T.W."/>
        </authorList>
    </citation>
    <scope>NUCLEOTIDE SEQUENCE [LARGE SCALE GENOMIC DNA]</scope>
    <source>
        <strain evidence="1 2">NRRL Y-11557</strain>
    </source>
</reference>
<organism evidence="1 2">
    <name type="scientific">Lipomyces starkeyi NRRL Y-11557</name>
    <dbReference type="NCBI Taxonomy" id="675824"/>
    <lineage>
        <taxon>Eukaryota</taxon>
        <taxon>Fungi</taxon>
        <taxon>Dikarya</taxon>
        <taxon>Ascomycota</taxon>
        <taxon>Saccharomycotina</taxon>
        <taxon>Lipomycetes</taxon>
        <taxon>Lipomycetales</taxon>
        <taxon>Lipomycetaceae</taxon>
        <taxon>Lipomyces</taxon>
    </lineage>
</organism>
<evidence type="ECO:0000313" key="1">
    <source>
        <dbReference type="EMBL" id="ODQ73806.1"/>
    </source>
</evidence>
<dbReference type="Proteomes" id="UP000094385">
    <property type="component" value="Unassembled WGS sequence"/>
</dbReference>
<gene>
    <name evidence="1" type="ORF">LIPSTDRAFT_271563</name>
</gene>
<evidence type="ECO:0000313" key="2">
    <source>
        <dbReference type="Proteomes" id="UP000094385"/>
    </source>
</evidence>
<proteinExistence type="predicted"/>
<accession>A0A1E3Q818</accession>
<keyword evidence="2" id="KW-1185">Reference proteome</keyword>